<keyword evidence="1" id="KW-0812">Transmembrane</keyword>
<name>A0A6V7VNM2_MELEN</name>
<dbReference type="AlphaFoldDB" id="A0A6V7VNM2"/>
<organism evidence="2 3">
    <name type="scientific">Meloidogyne enterolobii</name>
    <name type="common">Root-knot nematode worm</name>
    <name type="synonym">Meloidogyne mayaguensis</name>
    <dbReference type="NCBI Taxonomy" id="390850"/>
    <lineage>
        <taxon>Eukaryota</taxon>
        <taxon>Metazoa</taxon>
        <taxon>Ecdysozoa</taxon>
        <taxon>Nematoda</taxon>
        <taxon>Chromadorea</taxon>
        <taxon>Rhabditida</taxon>
        <taxon>Tylenchina</taxon>
        <taxon>Tylenchomorpha</taxon>
        <taxon>Tylenchoidea</taxon>
        <taxon>Meloidogynidae</taxon>
        <taxon>Meloidogyninae</taxon>
        <taxon>Meloidogyne</taxon>
    </lineage>
</organism>
<gene>
    <name evidence="2" type="ORF">MENT_LOCUS28418</name>
</gene>
<dbReference type="EMBL" id="CAJEWN010000280">
    <property type="protein sequence ID" value="CAD2176600.1"/>
    <property type="molecule type" value="Genomic_DNA"/>
</dbReference>
<reference evidence="2 3" key="1">
    <citation type="submission" date="2020-08" db="EMBL/GenBank/DDBJ databases">
        <authorList>
            <person name="Koutsovoulos G."/>
            <person name="Danchin GJ E."/>
        </authorList>
    </citation>
    <scope>NUCLEOTIDE SEQUENCE [LARGE SCALE GENOMIC DNA]</scope>
</reference>
<proteinExistence type="predicted"/>
<evidence type="ECO:0000313" key="2">
    <source>
        <dbReference type="EMBL" id="CAD2176600.1"/>
    </source>
</evidence>
<feature type="transmembrane region" description="Helical" evidence="1">
    <location>
        <begin position="154"/>
        <end position="173"/>
    </location>
</feature>
<sequence length="177" mass="20798">MNLNKKKKKTIPNELLVDIFKSLNIPPNELELNILEEESTTKIFKQLKKYSKNLLVSSRILTIIVGEVFKKRKIAAFLILTIENKNKFLQEHINVLTAREAESVQRINEVEATYAQNIQDVRVDLERVRTELQLEIRTAVSDVKNKISRWRKTLIIIMILNCSVLGFYVYRIMNYDF</sequence>
<evidence type="ECO:0000313" key="3">
    <source>
        <dbReference type="Proteomes" id="UP000580250"/>
    </source>
</evidence>
<keyword evidence="1" id="KW-0472">Membrane</keyword>
<accession>A0A6V7VNM2</accession>
<keyword evidence="1" id="KW-1133">Transmembrane helix</keyword>
<dbReference type="Proteomes" id="UP000580250">
    <property type="component" value="Unassembled WGS sequence"/>
</dbReference>
<comment type="caution">
    <text evidence="2">The sequence shown here is derived from an EMBL/GenBank/DDBJ whole genome shotgun (WGS) entry which is preliminary data.</text>
</comment>
<dbReference type="OrthoDB" id="10657414at2759"/>
<protein>
    <submittedName>
        <fullName evidence="2">Uncharacterized protein</fullName>
    </submittedName>
</protein>
<evidence type="ECO:0000256" key="1">
    <source>
        <dbReference type="SAM" id="Phobius"/>
    </source>
</evidence>